<reference evidence="2" key="1">
    <citation type="journal article" date="2021" name="Proc. Natl. Acad. Sci. U.S.A.">
        <title>A Catalog of Tens of Thousands of Viruses from Human Metagenomes Reveals Hidden Associations with Chronic Diseases.</title>
        <authorList>
            <person name="Tisza M.J."/>
            <person name="Buck C.B."/>
        </authorList>
    </citation>
    <scope>NUCLEOTIDE SEQUENCE</scope>
    <source>
        <strain evidence="2">CtWWc42</strain>
    </source>
</reference>
<evidence type="ECO:0000313" key="2">
    <source>
        <dbReference type="EMBL" id="DAE25236.1"/>
    </source>
</evidence>
<proteinExistence type="predicted"/>
<dbReference type="EMBL" id="BK015795">
    <property type="protein sequence ID" value="DAE25236.1"/>
    <property type="molecule type" value="Genomic_DNA"/>
</dbReference>
<keyword evidence="1" id="KW-0472">Membrane</keyword>
<evidence type="ECO:0000256" key="1">
    <source>
        <dbReference type="SAM" id="Phobius"/>
    </source>
</evidence>
<dbReference type="InterPro" id="IPR045933">
    <property type="entry name" value="DUF6353"/>
</dbReference>
<organism evidence="2">
    <name type="scientific">Siphoviridae sp. ctWWc42</name>
    <dbReference type="NCBI Taxonomy" id="2826361"/>
    <lineage>
        <taxon>Viruses</taxon>
        <taxon>Duplodnaviria</taxon>
        <taxon>Heunggongvirae</taxon>
        <taxon>Uroviricota</taxon>
        <taxon>Caudoviricetes</taxon>
    </lineage>
</organism>
<protein>
    <submittedName>
        <fullName evidence="2">Uncharacterized protein</fullName>
    </submittedName>
</protein>
<feature type="transmembrane region" description="Helical" evidence="1">
    <location>
        <begin position="97"/>
        <end position="119"/>
    </location>
</feature>
<keyword evidence="1" id="KW-1133">Transmembrane helix</keyword>
<sequence>MNFDSIKLKFNKYTYPVKKHSPEILLISGAIAVVSSAVMACRATLKLDSILEESRDKLNKIDAAKNDMDPDIYSEDDAKKDTIIVGVQTTAKVAKLYAPWVILGGLGLASMFASHGIMVKRSAALAAAYSALDEGFKKYRKNVVDRFGDDVDKELRYGIKAERISVTETDENGKERKAKKTVETIDPNDISVYAKFFDELSPCWQNNADINLSYLRAREREANARLIAQGYLFLNDVYDMLGIPRTKAGQVVGWVYDSKKEGSDNYISFHIYDGLTQQKRDFVNGLEKSILLDFNVDGPIDYILPSKY</sequence>
<dbReference type="Pfam" id="PF19880">
    <property type="entry name" value="DUF6353"/>
    <property type="match status" value="1"/>
</dbReference>
<keyword evidence="1" id="KW-0812">Transmembrane</keyword>
<accession>A0A8S5R2T3</accession>
<name>A0A8S5R2T3_9CAUD</name>